<dbReference type="Proteomes" id="UP000031982">
    <property type="component" value="Unassembled WGS sequence"/>
</dbReference>
<reference evidence="2 3" key="1">
    <citation type="submission" date="2015-01" db="EMBL/GenBank/DDBJ databases">
        <title>Genome Assembly of Bacillus badius MTCC 1458.</title>
        <authorList>
            <person name="Verma A."/>
            <person name="Khatri I."/>
            <person name="Mual P."/>
            <person name="Subramanian S."/>
            <person name="Krishnamurthi S."/>
        </authorList>
    </citation>
    <scope>NUCLEOTIDE SEQUENCE [LARGE SCALE GENOMIC DNA]</scope>
    <source>
        <strain evidence="2 3">MTCC 1458</strain>
    </source>
</reference>
<evidence type="ECO:0008006" key="4">
    <source>
        <dbReference type="Google" id="ProtNLM"/>
    </source>
</evidence>
<feature type="region of interest" description="Disordered" evidence="1">
    <location>
        <begin position="19"/>
        <end position="38"/>
    </location>
</feature>
<protein>
    <recommendedName>
        <fullName evidence="4">Mobile element protein</fullName>
    </recommendedName>
</protein>
<comment type="caution">
    <text evidence="2">The sequence shown here is derived from an EMBL/GenBank/DDBJ whole genome shotgun (WGS) entry which is preliminary data.</text>
</comment>
<accession>A0ABR5AV02</accession>
<sequence length="38" mass="4255">MNVSTKLSVWRQKAEACPQTGKPLKKISDDSTVFETDD</sequence>
<evidence type="ECO:0000256" key="1">
    <source>
        <dbReference type="SAM" id="MobiDB-lite"/>
    </source>
</evidence>
<name>A0ABR5AV02_BACBA</name>
<evidence type="ECO:0000313" key="2">
    <source>
        <dbReference type="EMBL" id="KIL78581.1"/>
    </source>
</evidence>
<gene>
    <name evidence="2" type="ORF">SD77_4261</name>
</gene>
<proteinExistence type="predicted"/>
<keyword evidence="3" id="KW-1185">Reference proteome</keyword>
<evidence type="ECO:0000313" key="3">
    <source>
        <dbReference type="Proteomes" id="UP000031982"/>
    </source>
</evidence>
<dbReference type="EMBL" id="JXLP01000009">
    <property type="protein sequence ID" value="KIL78581.1"/>
    <property type="molecule type" value="Genomic_DNA"/>
</dbReference>
<organism evidence="2 3">
    <name type="scientific">Bacillus badius</name>
    <dbReference type="NCBI Taxonomy" id="1455"/>
    <lineage>
        <taxon>Bacteria</taxon>
        <taxon>Bacillati</taxon>
        <taxon>Bacillota</taxon>
        <taxon>Bacilli</taxon>
        <taxon>Bacillales</taxon>
        <taxon>Bacillaceae</taxon>
        <taxon>Pseudobacillus</taxon>
    </lineage>
</organism>